<organism evidence="3 4">
    <name type="scientific">Thiorhodococcus minor</name>
    <dbReference type="NCBI Taxonomy" id="57489"/>
    <lineage>
        <taxon>Bacteria</taxon>
        <taxon>Pseudomonadati</taxon>
        <taxon>Pseudomonadota</taxon>
        <taxon>Gammaproteobacteria</taxon>
        <taxon>Chromatiales</taxon>
        <taxon>Chromatiaceae</taxon>
        <taxon>Thiorhodococcus</taxon>
    </lineage>
</organism>
<dbReference type="EMBL" id="JAAIJQ010000285">
    <property type="protein sequence ID" value="NEV65416.1"/>
    <property type="molecule type" value="Genomic_DNA"/>
</dbReference>
<feature type="transmembrane region" description="Helical" evidence="1">
    <location>
        <begin position="115"/>
        <end position="136"/>
    </location>
</feature>
<reference evidence="3 4" key="1">
    <citation type="submission" date="2020-02" db="EMBL/GenBank/DDBJ databases">
        <title>Genome sequences of Thiorhodococcus mannitoliphagus and Thiorhodococcus minor, purple sulfur photosynthetic bacteria in the gammaproteobacterial family, Chromatiaceae.</title>
        <authorList>
            <person name="Aviles F.A."/>
            <person name="Meyer T.E."/>
            <person name="Kyndt J.A."/>
        </authorList>
    </citation>
    <scope>NUCLEOTIDE SEQUENCE [LARGE SCALE GENOMIC DNA]</scope>
    <source>
        <strain evidence="3 4">DSM 11518</strain>
    </source>
</reference>
<evidence type="ECO:0000256" key="1">
    <source>
        <dbReference type="SAM" id="Phobius"/>
    </source>
</evidence>
<keyword evidence="4" id="KW-1185">Reference proteome</keyword>
<feature type="transmembrane region" description="Helical" evidence="1">
    <location>
        <begin position="265"/>
        <end position="290"/>
    </location>
</feature>
<keyword evidence="1" id="KW-0472">Membrane</keyword>
<dbReference type="InterPro" id="IPR025692">
    <property type="entry name" value="MscS_IM_dom1"/>
</dbReference>
<dbReference type="AlphaFoldDB" id="A0A6M0K6L1"/>
<accession>A0A6M0K6L1</accession>
<evidence type="ECO:0000313" key="3">
    <source>
        <dbReference type="EMBL" id="NEV65416.1"/>
    </source>
</evidence>
<feature type="non-terminal residue" evidence="3">
    <location>
        <position position="300"/>
    </location>
</feature>
<feature type="transmembrane region" description="Helical" evidence="1">
    <location>
        <begin position="67"/>
        <end position="85"/>
    </location>
</feature>
<feature type="transmembrane region" description="Helical" evidence="1">
    <location>
        <begin position="156"/>
        <end position="176"/>
    </location>
</feature>
<feature type="non-terminal residue" evidence="3">
    <location>
        <position position="1"/>
    </location>
</feature>
<keyword evidence="1" id="KW-0812">Transmembrane</keyword>
<evidence type="ECO:0000313" key="4">
    <source>
        <dbReference type="Proteomes" id="UP000483379"/>
    </source>
</evidence>
<name>A0A6M0K6L1_9GAMM</name>
<sequence>ARELDAAEETLLALVADYEALLLERLAWLRTEAPIDLDKLLTLPDQLNRMLAGDRKTELGRIVFRQLAANPLFWVAFVLVGTLLWSRRRIRVAIEGLAGRVGKPTTDSFGLTLRALGLTLLLALPLPLLLAASGWLLHASSGTDLTLALGDKVLQIAGLLLSLHLLSAICRPHGLAAVHFRWPEPNLTLVRTATRRLTWTLIPAVVLMHLAVVLDPLEGGGAMARLAAILAFGATAWFMVRVFHPRRGVMAQLRQPDAYPLLMGSYWLWYPALVLYPIVMIILAWSGYLYTATVESNNYL</sequence>
<keyword evidence="1" id="KW-1133">Transmembrane helix</keyword>
<feature type="domain" description="Mechanosensitive ion channel inner membrane" evidence="2">
    <location>
        <begin position="71"/>
        <end position="294"/>
    </location>
</feature>
<gene>
    <name evidence="3" type="ORF">G3446_26985</name>
</gene>
<protein>
    <submittedName>
        <fullName evidence="3">Mechanosensitive ion channel protein MscS</fullName>
    </submittedName>
</protein>
<dbReference type="Proteomes" id="UP000483379">
    <property type="component" value="Unassembled WGS sequence"/>
</dbReference>
<feature type="transmembrane region" description="Helical" evidence="1">
    <location>
        <begin position="226"/>
        <end position="244"/>
    </location>
</feature>
<evidence type="ECO:0000259" key="2">
    <source>
        <dbReference type="Pfam" id="PF12794"/>
    </source>
</evidence>
<feature type="transmembrane region" description="Helical" evidence="1">
    <location>
        <begin position="197"/>
        <end position="214"/>
    </location>
</feature>
<proteinExistence type="predicted"/>
<dbReference type="Pfam" id="PF12794">
    <property type="entry name" value="MscS_TM"/>
    <property type="match status" value="1"/>
</dbReference>
<comment type="caution">
    <text evidence="3">The sequence shown here is derived from an EMBL/GenBank/DDBJ whole genome shotgun (WGS) entry which is preliminary data.</text>
</comment>